<evidence type="ECO:0008006" key="9">
    <source>
        <dbReference type="Google" id="ProtNLM"/>
    </source>
</evidence>
<evidence type="ECO:0000256" key="3">
    <source>
        <dbReference type="SAM" id="MobiDB-lite"/>
    </source>
</evidence>
<dbReference type="AlphaFoldDB" id="A0A5C3KYX2"/>
<feature type="domain" description="DEP" evidence="4">
    <location>
        <begin position="305"/>
        <end position="385"/>
    </location>
</feature>
<dbReference type="SUPFAM" id="SSF48350">
    <property type="entry name" value="GTPase activation domain, GAP"/>
    <property type="match status" value="1"/>
</dbReference>
<gene>
    <name evidence="7" type="ORF">FA15DRAFT_735906</name>
</gene>
<evidence type="ECO:0000259" key="5">
    <source>
        <dbReference type="PROSITE" id="PS50238"/>
    </source>
</evidence>
<dbReference type="InterPro" id="IPR036390">
    <property type="entry name" value="WH_DNA-bd_sf"/>
</dbReference>
<dbReference type="SMART" id="SM00055">
    <property type="entry name" value="FCH"/>
    <property type="match status" value="1"/>
</dbReference>
<dbReference type="Pfam" id="PF00620">
    <property type="entry name" value="RhoGAP"/>
    <property type="match status" value="1"/>
</dbReference>
<dbReference type="InterPro" id="IPR000198">
    <property type="entry name" value="RhoGAP_dom"/>
</dbReference>
<keyword evidence="8" id="KW-1185">Reference proteome</keyword>
<dbReference type="SMART" id="SM00324">
    <property type="entry name" value="RhoGAP"/>
    <property type="match status" value="1"/>
</dbReference>
<keyword evidence="1 2" id="KW-0175">Coiled coil</keyword>
<dbReference type="GO" id="GO:0007264">
    <property type="term" value="P:small GTPase-mediated signal transduction"/>
    <property type="evidence" value="ECO:0007669"/>
    <property type="project" value="TreeGrafter"/>
</dbReference>
<feature type="compositionally biased region" description="Polar residues" evidence="3">
    <location>
        <begin position="1078"/>
        <end position="1088"/>
    </location>
</feature>
<reference evidence="7 8" key="1">
    <citation type="journal article" date="2019" name="Nat. Ecol. Evol.">
        <title>Megaphylogeny resolves global patterns of mushroom evolution.</title>
        <authorList>
            <person name="Varga T."/>
            <person name="Krizsan K."/>
            <person name="Foldi C."/>
            <person name="Dima B."/>
            <person name="Sanchez-Garcia M."/>
            <person name="Sanchez-Ramirez S."/>
            <person name="Szollosi G.J."/>
            <person name="Szarkandi J.G."/>
            <person name="Papp V."/>
            <person name="Albert L."/>
            <person name="Andreopoulos W."/>
            <person name="Angelini C."/>
            <person name="Antonin V."/>
            <person name="Barry K.W."/>
            <person name="Bougher N.L."/>
            <person name="Buchanan P."/>
            <person name="Buyck B."/>
            <person name="Bense V."/>
            <person name="Catcheside P."/>
            <person name="Chovatia M."/>
            <person name="Cooper J."/>
            <person name="Damon W."/>
            <person name="Desjardin D."/>
            <person name="Finy P."/>
            <person name="Geml J."/>
            <person name="Haridas S."/>
            <person name="Hughes K."/>
            <person name="Justo A."/>
            <person name="Karasinski D."/>
            <person name="Kautmanova I."/>
            <person name="Kiss B."/>
            <person name="Kocsube S."/>
            <person name="Kotiranta H."/>
            <person name="LaButti K.M."/>
            <person name="Lechner B.E."/>
            <person name="Liimatainen K."/>
            <person name="Lipzen A."/>
            <person name="Lukacs Z."/>
            <person name="Mihaltcheva S."/>
            <person name="Morgado L.N."/>
            <person name="Niskanen T."/>
            <person name="Noordeloos M.E."/>
            <person name="Ohm R.A."/>
            <person name="Ortiz-Santana B."/>
            <person name="Ovrebo C."/>
            <person name="Racz N."/>
            <person name="Riley R."/>
            <person name="Savchenko A."/>
            <person name="Shiryaev A."/>
            <person name="Soop K."/>
            <person name="Spirin V."/>
            <person name="Szebenyi C."/>
            <person name="Tomsovsky M."/>
            <person name="Tulloss R.E."/>
            <person name="Uehling J."/>
            <person name="Grigoriev I.V."/>
            <person name="Vagvolgyi C."/>
            <person name="Papp T."/>
            <person name="Martin F.M."/>
            <person name="Miettinen O."/>
            <person name="Hibbett D.S."/>
            <person name="Nagy L.G."/>
        </authorList>
    </citation>
    <scope>NUCLEOTIDE SEQUENCE [LARGE SCALE GENOMIC DNA]</scope>
    <source>
        <strain evidence="7 8">CBS 121175</strain>
    </source>
</reference>
<dbReference type="Proteomes" id="UP000307440">
    <property type="component" value="Unassembled WGS sequence"/>
</dbReference>
<feature type="compositionally biased region" description="Acidic residues" evidence="3">
    <location>
        <begin position="1154"/>
        <end position="1163"/>
    </location>
</feature>
<proteinExistence type="predicted"/>
<evidence type="ECO:0000256" key="2">
    <source>
        <dbReference type="SAM" id="Coils"/>
    </source>
</evidence>
<feature type="compositionally biased region" description="Low complexity" evidence="3">
    <location>
        <begin position="249"/>
        <end position="260"/>
    </location>
</feature>
<feature type="compositionally biased region" description="Polar residues" evidence="3">
    <location>
        <begin position="170"/>
        <end position="182"/>
    </location>
</feature>
<dbReference type="PROSITE" id="PS51741">
    <property type="entry name" value="F_BAR"/>
    <property type="match status" value="1"/>
</dbReference>
<dbReference type="SUPFAM" id="SSF46785">
    <property type="entry name" value="Winged helix' DNA-binding domain"/>
    <property type="match status" value="1"/>
</dbReference>
<dbReference type="PROSITE" id="PS50186">
    <property type="entry name" value="DEP"/>
    <property type="match status" value="1"/>
</dbReference>
<feature type="region of interest" description="Disordered" evidence="3">
    <location>
        <begin position="167"/>
        <end position="201"/>
    </location>
</feature>
<feature type="domain" description="F-BAR" evidence="6">
    <location>
        <begin position="8"/>
        <end position="515"/>
    </location>
</feature>
<dbReference type="GO" id="GO:0005886">
    <property type="term" value="C:plasma membrane"/>
    <property type="evidence" value="ECO:0007669"/>
    <property type="project" value="TreeGrafter"/>
</dbReference>
<dbReference type="PROSITE" id="PS50238">
    <property type="entry name" value="RHOGAP"/>
    <property type="match status" value="1"/>
</dbReference>
<dbReference type="GO" id="GO:0007010">
    <property type="term" value="P:cytoskeleton organization"/>
    <property type="evidence" value="ECO:0007669"/>
    <property type="project" value="TreeGrafter"/>
</dbReference>
<feature type="compositionally biased region" description="Low complexity" evidence="3">
    <location>
        <begin position="919"/>
        <end position="928"/>
    </location>
</feature>
<dbReference type="InterPro" id="IPR031160">
    <property type="entry name" value="F_BAR_dom"/>
</dbReference>
<feature type="coiled-coil region" evidence="2">
    <location>
        <begin position="446"/>
        <end position="473"/>
    </location>
</feature>
<dbReference type="GO" id="GO:0005737">
    <property type="term" value="C:cytoplasm"/>
    <property type="evidence" value="ECO:0007669"/>
    <property type="project" value="TreeGrafter"/>
</dbReference>
<accession>A0A5C3KYX2</accession>
<dbReference type="InterPro" id="IPR000591">
    <property type="entry name" value="DEP_dom"/>
</dbReference>
<protein>
    <recommendedName>
        <fullName evidence="9">Rho-GAP domain-containing protein</fullName>
    </recommendedName>
</protein>
<evidence type="ECO:0000259" key="4">
    <source>
        <dbReference type="PROSITE" id="PS50186"/>
    </source>
</evidence>
<evidence type="ECO:0000313" key="7">
    <source>
        <dbReference type="EMBL" id="TFK25622.1"/>
    </source>
</evidence>
<dbReference type="Pfam" id="PF00611">
    <property type="entry name" value="FCH"/>
    <property type="match status" value="1"/>
</dbReference>
<dbReference type="GO" id="GO:0000935">
    <property type="term" value="C:division septum"/>
    <property type="evidence" value="ECO:0007669"/>
    <property type="project" value="TreeGrafter"/>
</dbReference>
<feature type="compositionally biased region" description="Low complexity" evidence="3">
    <location>
        <begin position="1094"/>
        <end position="1113"/>
    </location>
</feature>
<feature type="domain" description="Rho-GAP" evidence="5">
    <location>
        <begin position="549"/>
        <end position="767"/>
    </location>
</feature>
<dbReference type="InterPro" id="IPR008936">
    <property type="entry name" value="Rho_GTPase_activation_prot"/>
</dbReference>
<feature type="compositionally biased region" description="Basic and acidic residues" evidence="3">
    <location>
        <begin position="977"/>
        <end position="1004"/>
    </location>
</feature>
<evidence type="ECO:0000256" key="1">
    <source>
        <dbReference type="PROSITE-ProRule" id="PRU01077"/>
    </source>
</evidence>
<feature type="region of interest" description="Disordered" evidence="3">
    <location>
        <begin position="220"/>
        <end position="277"/>
    </location>
</feature>
<dbReference type="InterPro" id="IPR001060">
    <property type="entry name" value="FCH_dom"/>
</dbReference>
<feature type="compositionally biased region" description="Pro residues" evidence="3">
    <location>
        <begin position="951"/>
        <end position="960"/>
    </location>
</feature>
<dbReference type="GO" id="GO:0005096">
    <property type="term" value="F:GTPase activator activity"/>
    <property type="evidence" value="ECO:0007669"/>
    <property type="project" value="TreeGrafter"/>
</dbReference>
<feature type="region of interest" description="Disordered" evidence="3">
    <location>
        <begin position="842"/>
        <end position="1163"/>
    </location>
</feature>
<feature type="compositionally biased region" description="Polar residues" evidence="3">
    <location>
        <begin position="1139"/>
        <end position="1151"/>
    </location>
</feature>
<name>A0A5C3KYX2_COPMA</name>
<feature type="coiled-coil region" evidence="2">
    <location>
        <begin position="131"/>
        <end position="165"/>
    </location>
</feature>
<dbReference type="STRING" id="230819.A0A5C3KYX2"/>
<dbReference type="PANTHER" id="PTHR23065:SF17">
    <property type="entry name" value="RHO-GTPASE-ACTIVATING PROTEIN RGD2"/>
    <property type="match status" value="1"/>
</dbReference>
<dbReference type="PANTHER" id="PTHR23065">
    <property type="entry name" value="PROLINE-SERINE-THREONINE PHOSPHATASE INTERACTING PROTEIN 1"/>
    <property type="match status" value="1"/>
</dbReference>
<sequence>MAVLSLPLSFNNSFWSQDLRRGLEVLFTKLEQGVYENEEVVEFIRNRARAEAALAAALLNSGPDEAQGKGFDADDGASLLVAFRGLQSETLEHGKLHKTISNELETLVANPFDQWAQGYKDRLQEKKDTVIDSWLRTYEQAQADVAKLKNVYQEKTRRADEAVDDAKFAPNSNIPDTYTSSPRLRPLEARANAPKRSATVSERLAQRFKDIQKNVIGSVPEEPLMEVASSPDEETTPKIDKGKGKMLHPENSPIELSSPIPLSPHPDANSDSVASPAGQAPEREVILLAGLSFAPLTISQLLVRAAAELPLRPVRFPLLGEYQDAFTGDEFVAWLNDTVPGFGENLDRAEAAARDLTEREGLLRRLGELGNQFEHSDDAWYQFRPKAFSIGNKQVEAPKPKPENLLSRSATLVSRVSKVLNTATEPAYVRAYQDATEADRAYRIAVRRLDRQRLGLEERIEETLKHVQRWESERLAAIKTVLLQYQGTLDNLPKSLAVSAERSSTLISAFQPESDLTALIERYRTGPFRPVPQLYESVSQDESDVVFGIDLRKWAEGGWFAIQNGEEKNVSVPPVFTALMEALEESYKRLSGDDEKRKAWIYDVPLPAVHLLRETLNAVPPDQAFTLDHFARFDAPVIASTIKLWLLELNPPIGLYENWDEFRKLYPHVGSSSQEKLTDEQRIQNIGTILQRLPNVHLVVLDTVVKHLKDLIASTKVEESNEVYFHKLAVSVGRNILRPRAETEISIQDRHAALLFTDLIQNYDAILPVTIERKKRESGRKVPMRKRTVMVDMRMKRSRISVDMGKNPQALLAQQKAAQDPNFAKSLKSPELYNRTGAPTIITTPADKAVPPPPPPPGPLVPPPPPLGSVIQRIGTPQPPPPPPPVFPAVPPPPPIAAAVTPPPPPPGFPVVPPPPPLAGVVATTPPVQFKEPPREVEGLPPRPSFKEPPPENNDQPPRPNFKEPHPENDNQPTRPSFKEPPAERDSFLSRPNFKEPPSEHDESPPYTADSMGGESQPASTPPDSGSPVPTPPNTASIPGLKRLSLGSGRSSPTIKRNFDSRSPSPPVDDAALAASRPTVSRAGSTDPTRVGVRGPRISRGPRAPAPPGQQGTAGNGVPKAANRLSNGGSPVRRPSSIVGRTSSRFQTRTMASDAEDDVVDRK</sequence>
<dbReference type="EMBL" id="ML210184">
    <property type="protein sequence ID" value="TFK25622.1"/>
    <property type="molecule type" value="Genomic_DNA"/>
</dbReference>
<dbReference type="Gene3D" id="1.10.555.10">
    <property type="entry name" value="Rho GTPase activation protein"/>
    <property type="match status" value="1"/>
</dbReference>
<dbReference type="SUPFAM" id="SSF103657">
    <property type="entry name" value="BAR/IMD domain-like"/>
    <property type="match status" value="1"/>
</dbReference>
<feature type="compositionally biased region" description="Pro residues" evidence="3">
    <location>
        <begin position="850"/>
        <end position="867"/>
    </location>
</feature>
<feature type="compositionally biased region" description="Pro residues" evidence="3">
    <location>
        <begin position="877"/>
        <end position="918"/>
    </location>
</feature>
<dbReference type="OrthoDB" id="2155291at2759"/>
<feature type="compositionally biased region" description="Low complexity" evidence="3">
    <location>
        <begin position="1043"/>
        <end position="1052"/>
    </location>
</feature>
<evidence type="ECO:0000313" key="8">
    <source>
        <dbReference type="Proteomes" id="UP000307440"/>
    </source>
</evidence>
<organism evidence="7 8">
    <name type="scientific">Coprinopsis marcescibilis</name>
    <name type="common">Agaric fungus</name>
    <name type="synonym">Psathyrella marcescibilis</name>
    <dbReference type="NCBI Taxonomy" id="230819"/>
    <lineage>
        <taxon>Eukaryota</taxon>
        <taxon>Fungi</taxon>
        <taxon>Dikarya</taxon>
        <taxon>Basidiomycota</taxon>
        <taxon>Agaricomycotina</taxon>
        <taxon>Agaricomycetes</taxon>
        <taxon>Agaricomycetidae</taxon>
        <taxon>Agaricales</taxon>
        <taxon>Agaricineae</taxon>
        <taxon>Psathyrellaceae</taxon>
        <taxon>Coprinopsis</taxon>
    </lineage>
</organism>
<dbReference type="InterPro" id="IPR027267">
    <property type="entry name" value="AH/BAR_dom_sf"/>
</dbReference>
<dbReference type="Gene3D" id="1.20.1270.60">
    <property type="entry name" value="Arfaptin homology (AH) domain/BAR domain"/>
    <property type="match status" value="2"/>
</dbReference>
<evidence type="ECO:0000259" key="6">
    <source>
        <dbReference type="PROSITE" id="PS51741"/>
    </source>
</evidence>